<dbReference type="Gene3D" id="1.10.10.10">
    <property type="entry name" value="Winged helix-like DNA-binding domain superfamily/Winged helix DNA-binding domain"/>
    <property type="match status" value="1"/>
</dbReference>
<dbReference type="Pfam" id="PF07261">
    <property type="entry name" value="DnaB_2"/>
    <property type="match status" value="1"/>
</dbReference>
<dbReference type="EMBL" id="BRPL01000002">
    <property type="protein sequence ID" value="GLB46843.1"/>
    <property type="molecule type" value="Genomic_DNA"/>
</dbReference>
<evidence type="ECO:0000313" key="4">
    <source>
        <dbReference type="EMBL" id="GLB46843.1"/>
    </source>
</evidence>
<dbReference type="Proteomes" id="UP001144204">
    <property type="component" value="Unassembled WGS sequence"/>
</dbReference>
<dbReference type="InterPro" id="IPR034829">
    <property type="entry name" value="DnaD-like_sf"/>
</dbReference>
<comment type="caution">
    <text evidence="4">The sequence shown here is derived from an EMBL/GenBank/DDBJ whole genome shotgun (WGS) entry which is preliminary data.</text>
</comment>
<dbReference type="InterPro" id="IPR053162">
    <property type="entry name" value="DnaD"/>
</dbReference>
<feature type="domain" description="DnaD N-terminal" evidence="3">
    <location>
        <begin position="16"/>
        <end position="113"/>
    </location>
</feature>
<dbReference type="SUPFAM" id="SSF158499">
    <property type="entry name" value="DnaD domain-like"/>
    <property type="match status" value="1"/>
</dbReference>
<evidence type="ECO:0000256" key="1">
    <source>
        <dbReference type="ARBA" id="ARBA00093462"/>
    </source>
</evidence>
<protein>
    <submittedName>
        <fullName evidence="4">DNA replication protein DnaD</fullName>
    </submittedName>
</protein>
<dbReference type="InterPro" id="IPR053843">
    <property type="entry name" value="DnaD_N"/>
</dbReference>
<reference evidence="4" key="2">
    <citation type="journal article" date="2023" name="PLoS ONE">
        <title>Philodulcilactobacillus myokoensis gen. nov., sp. nov., a fructophilic, acidophilic, and agar-phobic lactic acid bacterium isolated from fermented vegetable extracts.</title>
        <authorList>
            <person name="Kouya T."/>
            <person name="Ishiyama Y."/>
            <person name="Ohashi S."/>
            <person name="Kumakubo R."/>
            <person name="Yamazaki T."/>
            <person name="Otaki T."/>
        </authorList>
    </citation>
    <scope>NUCLEOTIDE SEQUENCE</scope>
    <source>
        <strain evidence="4">WR16-4</strain>
    </source>
</reference>
<dbReference type="InterPro" id="IPR036388">
    <property type="entry name" value="WH-like_DNA-bd_sf"/>
</dbReference>
<dbReference type="NCBIfam" id="TIGR01446">
    <property type="entry name" value="DnaD_dom"/>
    <property type="match status" value="1"/>
</dbReference>
<evidence type="ECO:0000259" key="2">
    <source>
        <dbReference type="Pfam" id="PF07261"/>
    </source>
</evidence>
<accession>A0A9W6B1T3</accession>
<reference evidence="4" key="1">
    <citation type="submission" date="2022-07" db="EMBL/GenBank/DDBJ databases">
        <authorList>
            <person name="Kouya T."/>
            <person name="Ishiyama Y."/>
        </authorList>
    </citation>
    <scope>NUCLEOTIDE SEQUENCE</scope>
    <source>
        <strain evidence="4">WR16-4</strain>
    </source>
</reference>
<name>A0A9W6B1T3_9LACO</name>
<feature type="domain" description="DnaB/C C-terminal" evidence="2">
    <location>
        <begin position="144"/>
        <end position="214"/>
    </location>
</feature>
<evidence type="ECO:0000313" key="5">
    <source>
        <dbReference type="Proteomes" id="UP001144204"/>
    </source>
</evidence>
<dbReference type="InterPro" id="IPR006343">
    <property type="entry name" value="DnaB/C_C"/>
</dbReference>
<dbReference type="AlphaFoldDB" id="A0A9W6B1T3"/>
<evidence type="ECO:0000259" key="3">
    <source>
        <dbReference type="Pfam" id="PF21984"/>
    </source>
</evidence>
<dbReference type="PANTHER" id="PTHR37293:SF6">
    <property type="entry name" value="DNA REPLICATION PROTEIN DNAD"/>
    <property type="match status" value="1"/>
</dbReference>
<dbReference type="Gene3D" id="1.10.10.630">
    <property type="entry name" value="DnaD domain-like"/>
    <property type="match status" value="1"/>
</dbReference>
<organism evidence="4 5">
    <name type="scientific">Philodulcilactobacillus myokoensis</name>
    <dbReference type="NCBI Taxonomy" id="2929573"/>
    <lineage>
        <taxon>Bacteria</taxon>
        <taxon>Bacillati</taxon>
        <taxon>Bacillota</taxon>
        <taxon>Bacilli</taxon>
        <taxon>Lactobacillales</taxon>
        <taxon>Lactobacillaceae</taxon>
        <taxon>Philodulcilactobacillus</taxon>
    </lineage>
</organism>
<sequence>MDSFAKVILASGQTNISNYLLANFTKLGMTTDEFMVYLQVKRNEDRGIEFPLISKITHSTGFSKQKAYQLLHELIHKKLMTINTVKTKSGGSYDQYDFTLMYEKLSALSKQSPKQNIETNQTVDQTQIDEQADDLTVNQRQNVFRQIEQEFGRNLSPMELETISDWIDQDKYQPQMISLALKEAVLNQVYNLKYMDKILFNWRKRNVRTPEDVEHLRQQRDEHSYVKHSIKNKPKIPIFKIQGNQHKE</sequence>
<proteinExistence type="inferred from homology"/>
<dbReference type="RefSeq" id="WP_286136305.1">
    <property type="nucleotide sequence ID" value="NZ_BRPL01000002.1"/>
</dbReference>
<keyword evidence="5" id="KW-1185">Reference proteome</keyword>
<dbReference type="PANTHER" id="PTHR37293">
    <property type="entry name" value="PHAGE REPLICATION PROTEIN-RELATED"/>
    <property type="match status" value="1"/>
</dbReference>
<comment type="similarity">
    <text evidence="1">Belongs to the DnaB/DnaD family.</text>
</comment>
<dbReference type="Pfam" id="PF21984">
    <property type="entry name" value="DnaD_N"/>
    <property type="match status" value="1"/>
</dbReference>
<gene>
    <name evidence="4" type="primary">dnaD</name>
    <name evidence="4" type="ORF">WR164_08220</name>
</gene>